<gene>
    <name evidence="1" type="ORF">Din_041885</name>
</gene>
<evidence type="ECO:0000313" key="1">
    <source>
        <dbReference type="EMBL" id="MPA72444.1"/>
    </source>
</evidence>
<name>A0A5B7BVL1_DAVIN</name>
<accession>A0A5B7BVL1</accession>
<reference evidence="1" key="1">
    <citation type="submission" date="2019-08" db="EMBL/GenBank/DDBJ databases">
        <title>Reference gene set and small RNA set construction with multiple tissues from Davidia involucrata Baill.</title>
        <authorList>
            <person name="Yang H."/>
            <person name="Zhou C."/>
            <person name="Li G."/>
            <person name="Wang J."/>
            <person name="Gao P."/>
            <person name="Wang M."/>
            <person name="Wang R."/>
            <person name="Zhao Y."/>
        </authorList>
    </citation>
    <scope>NUCLEOTIDE SEQUENCE</scope>
    <source>
        <tissue evidence="1">Mixed with DoveR01_LX</tissue>
    </source>
</reference>
<dbReference type="PANTHER" id="PTHR47592">
    <property type="entry name" value="PBF68 PROTEIN"/>
    <property type="match status" value="1"/>
</dbReference>
<organism evidence="1">
    <name type="scientific">Davidia involucrata</name>
    <name type="common">Dove tree</name>
    <dbReference type="NCBI Taxonomy" id="16924"/>
    <lineage>
        <taxon>Eukaryota</taxon>
        <taxon>Viridiplantae</taxon>
        <taxon>Streptophyta</taxon>
        <taxon>Embryophyta</taxon>
        <taxon>Tracheophyta</taxon>
        <taxon>Spermatophyta</taxon>
        <taxon>Magnoliopsida</taxon>
        <taxon>eudicotyledons</taxon>
        <taxon>Gunneridae</taxon>
        <taxon>Pentapetalae</taxon>
        <taxon>asterids</taxon>
        <taxon>Cornales</taxon>
        <taxon>Nyssaceae</taxon>
        <taxon>Davidia</taxon>
    </lineage>
</organism>
<dbReference type="Pfam" id="PF14223">
    <property type="entry name" value="Retrotran_gag_2"/>
    <property type="match status" value="1"/>
</dbReference>
<dbReference type="EMBL" id="GHES01041885">
    <property type="protein sequence ID" value="MPA72444.1"/>
    <property type="molecule type" value="Transcribed_RNA"/>
</dbReference>
<dbReference type="EC" id="2.7.7.7" evidence="1"/>
<proteinExistence type="predicted"/>
<protein>
    <submittedName>
        <fullName evidence="1">Putative retrotransposon protein, Ty1-copia subclass</fullName>
        <ecNumber evidence="1">2.7.7.7</ecNumber>
    </submittedName>
</protein>
<keyword evidence="1" id="KW-0808">Transferase</keyword>
<dbReference type="PANTHER" id="PTHR47592:SF27">
    <property type="entry name" value="OS08G0421700 PROTEIN"/>
    <property type="match status" value="1"/>
</dbReference>
<keyword evidence="1" id="KW-0548">Nucleotidyltransferase</keyword>
<dbReference type="AlphaFoldDB" id="A0A5B7BVL1"/>
<sequence>MDKVEGNLEKINRSLKPKPFNGKDFKRWQRRMKFWLTTLKLFYVISDSPPPEKSSFTDLSEPNKSSSDQILKFKEDDYACHGHILSTLCDFLYDLYCETGSAKDLWESLEKKYGKKNAGEEKYVVGEYFDFKMVEEQPVLEQAHQVQHLVTKIVAKGIPIDERLQVSALIDKLPSSWSDFQVSLKHKREEMTLDDLMVAIQIEEKHRSKHKLALKITLEDQGMINLFESKNVNFLNKSKNGKGKYKKLKLKSHIHKNQNKKS</sequence>
<dbReference type="GO" id="GO:0003887">
    <property type="term" value="F:DNA-directed DNA polymerase activity"/>
    <property type="evidence" value="ECO:0007669"/>
    <property type="project" value="UniProtKB-EC"/>
</dbReference>